<reference evidence="2 3" key="1">
    <citation type="submission" date="2016-10" db="EMBL/GenBank/DDBJ databases">
        <authorList>
            <person name="de Groot N.N."/>
        </authorList>
    </citation>
    <scope>NUCLEOTIDE SEQUENCE [LARGE SCALE GENOMIC DNA]</scope>
    <source>
        <strain evidence="2 3">IBRC-M10015</strain>
    </source>
</reference>
<dbReference type="OrthoDB" id="270690at2157"/>
<dbReference type="AlphaFoldDB" id="A0A1G8S617"/>
<gene>
    <name evidence="2" type="ORF">SAMN05216226_101303</name>
</gene>
<evidence type="ECO:0000313" key="3">
    <source>
        <dbReference type="Proteomes" id="UP000198856"/>
    </source>
</evidence>
<evidence type="ECO:0000256" key="1">
    <source>
        <dbReference type="SAM" id="MobiDB-lite"/>
    </source>
</evidence>
<dbReference type="Proteomes" id="UP000198856">
    <property type="component" value="Unassembled WGS sequence"/>
</dbReference>
<protein>
    <submittedName>
        <fullName evidence="2">Uncharacterized protein</fullName>
    </submittedName>
</protein>
<feature type="compositionally biased region" description="Basic and acidic residues" evidence="1">
    <location>
        <begin position="1"/>
        <end position="12"/>
    </location>
</feature>
<keyword evidence="3" id="KW-1185">Reference proteome</keyword>
<accession>A0A1G8S617</accession>
<proteinExistence type="predicted"/>
<name>A0A1G8S617_9EURY</name>
<feature type="compositionally biased region" description="Acidic residues" evidence="1">
    <location>
        <begin position="46"/>
        <end position="55"/>
    </location>
</feature>
<sequence>MSGGTDDNRETTRVSTRRAILATAGVAVSTTLTGCQGDGSDGNDSAAEDTEDDGGEPAPLDPPTGTSEDGIDDTAALVDATREALTENGYALEQELVNTADGEQTLGVTQRRRSNLEAERRLLVFDAASETNRLYIENGTQHVQATANGETTTRSNEFQDDFAETHPPEMLDGGESLGGILRTGTYVPSETVRRNGRRLLRFDLDTPDESSVSGTVTDASGTVFVDGESVVHDASRHLEIEDEDGRTVTVDQSFLITQLGDVTVERPEWVESDS</sequence>
<feature type="region of interest" description="Disordered" evidence="1">
    <location>
        <begin position="1"/>
        <end position="71"/>
    </location>
</feature>
<dbReference type="STRING" id="890420.SAMN05216226_101303"/>
<dbReference type="Pfam" id="PF24381">
    <property type="entry name" value="DUF7537"/>
    <property type="match status" value="1"/>
</dbReference>
<dbReference type="EMBL" id="FNFC01000001">
    <property type="protein sequence ID" value="SDJ24623.1"/>
    <property type="molecule type" value="Genomic_DNA"/>
</dbReference>
<organism evidence="2 3">
    <name type="scientific">Halovenus aranensis</name>
    <dbReference type="NCBI Taxonomy" id="890420"/>
    <lineage>
        <taxon>Archaea</taxon>
        <taxon>Methanobacteriati</taxon>
        <taxon>Methanobacteriota</taxon>
        <taxon>Stenosarchaea group</taxon>
        <taxon>Halobacteria</taxon>
        <taxon>Halobacteriales</taxon>
        <taxon>Haloarculaceae</taxon>
        <taxon>Halovenus</taxon>
    </lineage>
</organism>
<evidence type="ECO:0000313" key="2">
    <source>
        <dbReference type="EMBL" id="SDJ24623.1"/>
    </source>
</evidence>
<dbReference type="InterPro" id="IPR055959">
    <property type="entry name" value="DUF7537"/>
</dbReference>
<dbReference type="RefSeq" id="WP_092698695.1">
    <property type="nucleotide sequence ID" value="NZ_FNFC01000001.1"/>
</dbReference>